<evidence type="ECO:0000313" key="1">
    <source>
        <dbReference type="EMBL" id="KAJ1374759.1"/>
    </source>
</evidence>
<protein>
    <submittedName>
        <fullName evidence="1">Uncharacterized protein</fullName>
    </submittedName>
</protein>
<comment type="caution">
    <text evidence="1">The sequence shown here is derived from an EMBL/GenBank/DDBJ whole genome shotgun (WGS) entry which is preliminary data.</text>
</comment>
<dbReference type="Proteomes" id="UP001196413">
    <property type="component" value="Unassembled WGS sequence"/>
</dbReference>
<sequence>MIGSIAETVSIPRKTAKDVAIMKEELDDEGYSWSTKTSFATDKEQSLLVANRIKQEWGSESDEDLHFARTSSSAEHAVDTVMMHSRRHDKPQIRHQPIVFDHFICMRIGLNTENNVQKLMALLAAHNFVDLTVIQCAPTSAPTLLSTVNSKPVELLQWPSPSKSQTRAKHGLLAKDQYRSHQGKKTMLRKSMRLGCEPSMYLPAMLKCIKCGEEMGSGVTFNTVLSHVQKVHLKMAAFQCRICKHYRTTHERIQSHVTTVHKARSNKFDSSLAGPISANDMQLMEKMISICFPGVKVKLEITDRLTIQTFEYNAVKT</sequence>
<reference evidence="1" key="1">
    <citation type="submission" date="2021-06" db="EMBL/GenBank/DDBJ databases">
        <title>Parelaphostrongylus tenuis whole genome reference sequence.</title>
        <authorList>
            <person name="Garwood T.J."/>
            <person name="Larsen P.A."/>
            <person name="Fountain-Jones N.M."/>
            <person name="Garbe J.R."/>
            <person name="Macchietto M.G."/>
            <person name="Kania S.A."/>
            <person name="Gerhold R.W."/>
            <person name="Richards J.E."/>
            <person name="Wolf T.M."/>
        </authorList>
    </citation>
    <scope>NUCLEOTIDE SEQUENCE</scope>
    <source>
        <strain evidence="1">MNPRO001-30</strain>
        <tissue evidence="1">Meninges</tissue>
    </source>
</reference>
<dbReference type="EMBL" id="JAHQIW010007485">
    <property type="protein sequence ID" value="KAJ1374759.1"/>
    <property type="molecule type" value="Genomic_DNA"/>
</dbReference>
<keyword evidence="2" id="KW-1185">Reference proteome</keyword>
<proteinExistence type="predicted"/>
<name>A0AAD5RI34_PARTN</name>
<organism evidence="1 2">
    <name type="scientific">Parelaphostrongylus tenuis</name>
    <name type="common">Meningeal worm</name>
    <dbReference type="NCBI Taxonomy" id="148309"/>
    <lineage>
        <taxon>Eukaryota</taxon>
        <taxon>Metazoa</taxon>
        <taxon>Ecdysozoa</taxon>
        <taxon>Nematoda</taxon>
        <taxon>Chromadorea</taxon>
        <taxon>Rhabditida</taxon>
        <taxon>Rhabditina</taxon>
        <taxon>Rhabditomorpha</taxon>
        <taxon>Strongyloidea</taxon>
        <taxon>Metastrongylidae</taxon>
        <taxon>Parelaphostrongylus</taxon>
    </lineage>
</organism>
<gene>
    <name evidence="1" type="ORF">KIN20_037520</name>
</gene>
<evidence type="ECO:0000313" key="2">
    <source>
        <dbReference type="Proteomes" id="UP001196413"/>
    </source>
</evidence>
<dbReference type="AlphaFoldDB" id="A0AAD5RI34"/>
<accession>A0AAD5RI34</accession>